<evidence type="ECO:0000256" key="3">
    <source>
        <dbReference type="ARBA" id="ARBA00022490"/>
    </source>
</evidence>
<dbReference type="GO" id="GO:0006426">
    <property type="term" value="P:glycyl-tRNA aminoacylation"/>
    <property type="evidence" value="ECO:0007669"/>
    <property type="project" value="UniProtKB-UniRule"/>
</dbReference>
<keyword evidence="3 10" id="KW-0963">Cytoplasm</keyword>
<dbReference type="InterPro" id="IPR008909">
    <property type="entry name" value="DALR_anticod-bd"/>
</dbReference>
<evidence type="ECO:0000256" key="2">
    <source>
        <dbReference type="ARBA" id="ARBA00008226"/>
    </source>
</evidence>
<dbReference type="GO" id="GO:0004814">
    <property type="term" value="F:arginine-tRNA ligase activity"/>
    <property type="evidence" value="ECO:0007669"/>
    <property type="project" value="InterPro"/>
</dbReference>
<evidence type="ECO:0000259" key="11">
    <source>
        <dbReference type="Pfam" id="PF05746"/>
    </source>
</evidence>
<accession>A0A1M7RVB4</accession>
<evidence type="ECO:0000256" key="9">
    <source>
        <dbReference type="ARBA" id="ARBA00047937"/>
    </source>
</evidence>
<keyword evidence="4 10" id="KW-0436">Ligase</keyword>
<dbReference type="EMBL" id="FRDI01000002">
    <property type="protein sequence ID" value="SHN50287.1"/>
    <property type="molecule type" value="Genomic_DNA"/>
</dbReference>
<comment type="catalytic activity">
    <reaction evidence="9 10">
        <text>tRNA(Gly) + glycine + ATP = glycyl-tRNA(Gly) + AMP + diphosphate</text>
        <dbReference type="Rhea" id="RHEA:16013"/>
        <dbReference type="Rhea" id="RHEA-COMP:9664"/>
        <dbReference type="Rhea" id="RHEA-COMP:9683"/>
        <dbReference type="ChEBI" id="CHEBI:30616"/>
        <dbReference type="ChEBI" id="CHEBI:33019"/>
        <dbReference type="ChEBI" id="CHEBI:57305"/>
        <dbReference type="ChEBI" id="CHEBI:78442"/>
        <dbReference type="ChEBI" id="CHEBI:78522"/>
        <dbReference type="ChEBI" id="CHEBI:456215"/>
        <dbReference type="EC" id="6.1.1.14"/>
    </reaction>
</comment>
<evidence type="ECO:0000313" key="13">
    <source>
        <dbReference type="Proteomes" id="UP000186469"/>
    </source>
</evidence>
<evidence type="ECO:0000256" key="1">
    <source>
        <dbReference type="ARBA" id="ARBA00004496"/>
    </source>
</evidence>
<dbReference type="InterPro" id="IPR009080">
    <property type="entry name" value="tRNAsynth_Ia_anticodon-bd"/>
</dbReference>
<evidence type="ECO:0000256" key="4">
    <source>
        <dbReference type="ARBA" id="ARBA00022598"/>
    </source>
</evidence>
<dbReference type="GO" id="GO:0005524">
    <property type="term" value="F:ATP binding"/>
    <property type="evidence" value="ECO:0007669"/>
    <property type="project" value="UniProtKB-UniRule"/>
</dbReference>
<dbReference type="RefSeq" id="WP_072695636.1">
    <property type="nucleotide sequence ID" value="NZ_FRDI01000002.1"/>
</dbReference>
<sequence>MSHFILEIGTEELPARFLSNIQKDLKEAFEKALKEQGVDFKEINVAATPRRAAVLIDGLADTAKSFEELVSGPPKKIAFMENGEPSKAGLGFAKTQGVEFKDTFLLETEKGTYLAVKKQMGGGKTLELLPNICLSIIQALSFPKSMHWGDSEGFTFARPLRWILALYEDKLVEFKIAGVSSGRQTFGHRIHGAGPFELRNASEYLNILKEKAKVVLFPEERLKIIKDKANELAKNLTEFNGAKIIWKESLLNEVCGLVEHPVPIIGFFDPSFLEVPREVLLTSMESHQKSFGLEDNCGNLLPAFLTVANISSKDEALVRKGWERVLRARLEDARFFWKTDLKTPVETWLDKLDHVIFLAPLGSMGDKTRRLEKLCVFIAKELGLEQKGVKLPEIERAGRLSKADLVSEMVKEFDTLQGVMGGIYATKRNESELVAQALKEQYLPAGVDSPVPSSLGGAILSLADKADTLVGCFGLGMIPTGTADPYALRRAVLGIIRIFKEYAFDLTPNLLFKKAFELYGERKWKLSESEALAKLDDFFALRLKNYFCSSLSGLVANETLLVEASLAAGYENIALTEKRLHALGEFSKNADFATAVLTFKRAANIIRKQGQEDKTLKLDGQYNTKLFSEQAEKDLGTALENITPRFDKLWKEQNFSALFALLFELKPKVETFFDQVMVISDDKEIRYNRLQLLFALVSLLSRLADFNALQI</sequence>
<comment type="subcellular location">
    <subcellularLocation>
        <location evidence="1 10">Cytoplasm</location>
    </subcellularLocation>
</comment>
<evidence type="ECO:0000256" key="7">
    <source>
        <dbReference type="ARBA" id="ARBA00022917"/>
    </source>
</evidence>
<dbReference type="STRING" id="1121455.SAMN02745728_00226"/>
<dbReference type="GO" id="GO:0004820">
    <property type="term" value="F:glycine-tRNA ligase activity"/>
    <property type="evidence" value="ECO:0007669"/>
    <property type="project" value="UniProtKB-UniRule"/>
</dbReference>
<keyword evidence="6 10" id="KW-0067">ATP-binding</keyword>
<dbReference type="SUPFAM" id="SSF47323">
    <property type="entry name" value="Anticodon-binding domain of a subclass of class I aminoacyl-tRNA synthetases"/>
    <property type="match status" value="1"/>
</dbReference>
<proteinExistence type="inferred from homology"/>
<dbReference type="PRINTS" id="PR01045">
    <property type="entry name" value="TRNASYNTHGB"/>
</dbReference>
<feature type="domain" description="DALR anticodon binding" evidence="11">
    <location>
        <begin position="598"/>
        <end position="701"/>
    </location>
</feature>
<name>A0A1M7RVB4_9BACT</name>
<reference evidence="12 13" key="1">
    <citation type="submission" date="2016-12" db="EMBL/GenBank/DDBJ databases">
        <authorList>
            <person name="Song W.-J."/>
            <person name="Kurnit D.M."/>
        </authorList>
    </citation>
    <scope>NUCLEOTIDE SEQUENCE [LARGE SCALE GENOMIC DNA]</scope>
    <source>
        <strain evidence="12 13">DSM 11393</strain>
    </source>
</reference>
<dbReference type="NCBIfam" id="TIGR00211">
    <property type="entry name" value="glyS"/>
    <property type="match status" value="1"/>
</dbReference>
<evidence type="ECO:0000256" key="10">
    <source>
        <dbReference type="HAMAP-Rule" id="MF_00255"/>
    </source>
</evidence>
<dbReference type="HAMAP" id="MF_00255">
    <property type="entry name" value="Gly_tRNA_synth_beta"/>
    <property type="match status" value="1"/>
</dbReference>
<gene>
    <name evidence="10" type="primary">glyS</name>
    <name evidence="12" type="ORF">SAMN02745728_00226</name>
</gene>
<dbReference type="Proteomes" id="UP000186469">
    <property type="component" value="Unassembled WGS sequence"/>
</dbReference>
<evidence type="ECO:0000313" key="12">
    <source>
        <dbReference type="EMBL" id="SHN50287.1"/>
    </source>
</evidence>
<dbReference type="InterPro" id="IPR006194">
    <property type="entry name" value="Gly-tRNA-synth_heterodimer"/>
</dbReference>
<dbReference type="EC" id="6.1.1.14" evidence="10"/>
<comment type="similarity">
    <text evidence="2 10">Belongs to the class-II aminoacyl-tRNA synthetase family.</text>
</comment>
<keyword evidence="13" id="KW-1185">Reference proteome</keyword>
<evidence type="ECO:0000256" key="6">
    <source>
        <dbReference type="ARBA" id="ARBA00022840"/>
    </source>
</evidence>
<comment type="subunit">
    <text evidence="10">Tetramer of two alpha and two beta subunits.</text>
</comment>
<evidence type="ECO:0000256" key="5">
    <source>
        <dbReference type="ARBA" id="ARBA00022741"/>
    </source>
</evidence>
<dbReference type="Pfam" id="PF02092">
    <property type="entry name" value="tRNA_synt_2f"/>
    <property type="match status" value="1"/>
</dbReference>
<dbReference type="Gene3D" id="1.10.730.10">
    <property type="entry name" value="Isoleucyl-tRNA Synthetase, Domain 1"/>
    <property type="match status" value="1"/>
</dbReference>
<dbReference type="PANTHER" id="PTHR30075">
    <property type="entry name" value="GLYCYL-TRNA SYNTHETASE"/>
    <property type="match status" value="1"/>
</dbReference>
<dbReference type="PANTHER" id="PTHR30075:SF2">
    <property type="entry name" value="GLYCINE--TRNA LIGASE, CHLOROPLASTIC_MITOCHONDRIAL 2"/>
    <property type="match status" value="1"/>
</dbReference>
<organism evidence="12 13">
    <name type="scientific">Desulfovibrio litoralis DSM 11393</name>
    <dbReference type="NCBI Taxonomy" id="1121455"/>
    <lineage>
        <taxon>Bacteria</taxon>
        <taxon>Pseudomonadati</taxon>
        <taxon>Thermodesulfobacteriota</taxon>
        <taxon>Desulfovibrionia</taxon>
        <taxon>Desulfovibrionales</taxon>
        <taxon>Desulfovibrionaceae</taxon>
        <taxon>Desulfovibrio</taxon>
    </lineage>
</organism>
<keyword evidence="8 10" id="KW-0030">Aminoacyl-tRNA synthetase</keyword>
<dbReference type="GO" id="GO:0005829">
    <property type="term" value="C:cytosol"/>
    <property type="evidence" value="ECO:0007669"/>
    <property type="project" value="TreeGrafter"/>
</dbReference>
<dbReference type="SUPFAM" id="SSF109604">
    <property type="entry name" value="HD-domain/PDEase-like"/>
    <property type="match status" value="1"/>
</dbReference>
<keyword evidence="5 10" id="KW-0547">Nucleotide-binding</keyword>
<dbReference type="Pfam" id="PF05746">
    <property type="entry name" value="DALR_1"/>
    <property type="match status" value="1"/>
</dbReference>
<dbReference type="InterPro" id="IPR015944">
    <property type="entry name" value="Gly-tRNA-synth_bsu"/>
</dbReference>
<dbReference type="GO" id="GO:0006420">
    <property type="term" value="P:arginyl-tRNA aminoacylation"/>
    <property type="evidence" value="ECO:0007669"/>
    <property type="project" value="InterPro"/>
</dbReference>
<dbReference type="AlphaFoldDB" id="A0A1M7RVB4"/>
<keyword evidence="7 10" id="KW-0648">Protein biosynthesis</keyword>
<dbReference type="OrthoDB" id="9775440at2"/>
<evidence type="ECO:0000256" key="8">
    <source>
        <dbReference type="ARBA" id="ARBA00023146"/>
    </source>
</evidence>
<dbReference type="PROSITE" id="PS50861">
    <property type="entry name" value="AA_TRNA_LIGASE_II_GLYAB"/>
    <property type="match status" value="1"/>
</dbReference>
<protein>
    <recommendedName>
        <fullName evidence="10">Glycine--tRNA ligase beta subunit</fullName>
        <ecNumber evidence="10">6.1.1.14</ecNumber>
    </recommendedName>
    <alternativeName>
        <fullName evidence="10">Glycyl-tRNA synthetase beta subunit</fullName>
        <shortName evidence="10">GlyRS</shortName>
    </alternativeName>
</protein>